<dbReference type="PANTHER" id="PTHR30480">
    <property type="entry name" value="BETA-HEXOSAMINIDASE-RELATED"/>
    <property type="match status" value="1"/>
</dbReference>
<accession>A0A345ULB1</accession>
<dbReference type="InterPro" id="IPR017853">
    <property type="entry name" value="GH"/>
</dbReference>
<feature type="domain" description="Glycoside hydrolase family 3 C-terminal" evidence="8">
    <location>
        <begin position="414"/>
        <end position="577"/>
    </location>
</feature>
<sequence>MFSIRQSLFILLLIVSVSVLTAASFSSSSQKTDPLSGDDVRTHIQQQAAHIMSEMSLREKIAQLVVIRAQGEYLAQDSDAFLHLSRMVEEHQIGGIIFFRGEIYNQAMLYNKLQRRSRVPLWISQDMEFGAAMRISGTTRFTPAMGIAATGNPRNAFEKGRITALEARAIGVHQIYAPVVDVNNNPDNPVINVRSFSEDPETVSMFAEAFIKGVQSQGLVATAKHFPGHGDTDVDSHIGLPVVSHTRERLDQLELIPFRRVIDAGVGSVMSAHIAFPNITEGSRRPATLEPGLMGELLRDELGFDGLIVTDGLEMQGIASHYAPGEAAVLALNAGADMLLLSPDELTAIYQVEEAVQRGEITVARIEESVLRVLSAKIDHGLMRNAEVNINRIPRMVNTRSNQLTADRIARESITVLRNNRNILPIRPDRFPKVTVIAIAAGRTGNVGAAFRSEVENYHPDISFHLYDERTSEQELNAAIASARQANLVIIGSFLPLTTGRSITFNRQQQQFVRQIERLSKPTVLISFSSPYVVREVASADVHMQAWTSLGSHSAAAASALFGASEVSGRLPISVPGMYGRGEGISIPKTILRQDRPETAGLSTEKLFEVNRVMNRAIQDSVFPGGTVAVVRNGILAFHEAFGYHHYSKRRPVRRTDIFDLASLTKPVATTTAVMMLIDEGKVSLDDKVQSYFPGFTSGMKGDITIEHLLNHTSGLPAYRTYVDQFQSRESILRAVINEPLLQPPGEGIIYSDLGFILLGEIVAQVAGMSLDRFLNTSFFYPMGMTDTIFNPARRGARTVSRIPPTEFDRQWRQKMIRGEVHDERAYYMGGIAGHAGLFSTSDNLAAYAQFLLNEGHYGGREFVSQELFRNFRTREDSRMGRALGFDLKSINGFTTAGQFSSDQTFGHLGFTGTSIWADPENDLAVIILTNRTYPERGTAAAINQLRAAIMDAVMEAITESSD</sequence>
<gene>
    <name evidence="9" type="ORF">CYPRO_2013</name>
</gene>
<dbReference type="GO" id="GO:0009254">
    <property type="term" value="P:peptidoglycan turnover"/>
    <property type="evidence" value="ECO:0007669"/>
    <property type="project" value="TreeGrafter"/>
</dbReference>
<dbReference type="PANTHER" id="PTHR30480:SF13">
    <property type="entry name" value="BETA-HEXOSAMINIDASE"/>
    <property type="match status" value="1"/>
</dbReference>
<evidence type="ECO:0000256" key="2">
    <source>
        <dbReference type="ARBA" id="ARBA00005336"/>
    </source>
</evidence>
<dbReference type="InterPro" id="IPR036962">
    <property type="entry name" value="Glyco_hydro_3_N_sf"/>
</dbReference>
<dbReference type="GO" id="GO:0005975">
    <property type="term" value="P:carbohydrate metabolic process"/>
    <property type="evidence" value="ECO:0007669"/>
    <property type="project" value="InterPro"/>
</dbReference>
<dbReference type="InterPro" id="IPR002772">
    <property type="entry name" value="Glyco_hydro_3_C"/>
</dbReference>
<dbReference type="AlphaFoldDB" id="A0A345ULB1"/>
<feature type="domain" description="Beta-lactamase-related" evidence="6">
    <location>
        <begin position="614"/>
        <end position="947"/>
    </location>
</feature>
<dbReference type="Gene3D" id="3.20.20.300">
    <property type="entry name" value="Glycoside hydrolase, family 3, N-terminal domain"/>
    <property type="match status" value="1"/>
</dbReference>
<dbReference type="Pfam" id="PF00933">
    <property type="entry name" value="Glyco_hydro_3"/>
    <property type="match status" value="1"/>
</dbReference>
<evidence type="ECO:0000259" key="8">
    <source>
        <dbReference type="Pfam" id="PF01915"/>
    </source>
</evidence>
<dbReference type="SUPFAM" id="SSF51445">
    <property type="entry name" value="(Trans)glycosidases"/>
    <property type="match status" value="1"/>
</dbReference>
<comment type="similarity">
    <text evidence="2">Belongs to the glycosyl hydrolase 3 family.</text>
</comment>
<organism evidence="9 10">
    <name type="scientific">Cyclonatronum proteinivorum</name>
    <dbReference type="NCBI Taxonomy" id="1457365"/>
    <lineage>
        <taxon>Bacteria</taxon>
        <taxon>Pseudomonadati</taxon>
        <taxon>Balneolota</taxon>
        <taxon>Balneolia</taxon>
        <taxon>Balneolales</taxon>
        <taxon>Cyclonatronaceae</taxon>
        <taxon>Cyclonatronum</taxon>
    </lineage>
</organism>
<dbReference type="InterPro" id="IPR012338">
    <property type="entry name" value="Beta-lactam/transpept-like"/>
</dbReference>
<evidence type="ECO:0000259" key="6">
    <source>
        <dbReference type="Pfam" id="PF00144"/>
    </source>
</evidence>
<evidence type="ECO:0000256" key="5">
    <source>
        <dbReference type="ARBA" id="ARBA00023295"/>
    </source>
</evidence>
<dbReference type="EC" id="3.2.1.52" evidence="3"/>
<keyword evidence="10" id="KW-1185">Reference proteome</keyword>
<keyword evidence="4" id="KW-0378">Hydrolase</keyword>
<dbReference type="Pfam" id="PF00144">
    <property type="entry name" value="Beta-lactamase"/>
    <property type="match status" value="1"/>
</dbReference>
<comment type="catalytic activity">
    <reaction evidence="1">
        <text>Hydrolysis of terminal non-reducing N-acetyl-D-hexosamine residues in N-acetyl-beta-D-hexosaminides.</text>
        <dbReference type="EC" id="3.2.1.52"/>
    </reaction>
</comment>
<dbReference type="InterPro" id="IPR001764">
    <property type="entry name" value="Glyco_hydro_3_N"/>
</dbReference>
<dbReference type="SUPFAM" id="SSF52279">
    <property type="entry name" value="Beta-D-glucan exohydrolase, C-terminal domain"/>
    <property type="match status" value="1"/>
</dbReference>
<evidence type="ECO:0000313" key="10">
    <source>
        <dbReference type="Proteomes" id="UP000254808"/>
    </source>
</evidence>
<dbReference type="Gene3D" id="3.40.50.1700">
    <property type="entry name" value="Glycoside hydrolase family 3 C-terminal domain"/>
    <property type="match status" value="1"/>
</dbReference>
<evidence type="ECO:0000256" key="3">
    <source>
        <dbReference type="ARBA" id="ARBA00012663"/>
    </source>
</evidence>
<feature type="domain" description="Glycoside hydrolase family 3 N-terminal" evidence="7">
    <location>
        <begin position="57"/>
        <end position="375"/>
    </location>
</feature>
<protein>
    <recommendedName>
        <fullName evidence="3">beta-N-acetylhexosaminidase</fullName>
        <ecNumber evidence="3">3.2.1.52</ecNumber>
    </recommendedName>
</protein>
<name>A0A345ULB1_9BACT</name>
<dbReference type="Gene3D" id="3.40.710.10">
    <property type="entry name" value="DD-peptidase/beta-lactamase superfamily"/>
    <property type="match status" value="1"/>
</dbReference>
<dbReference type="KEGG" id="cprv:CYPRO_2013"/>
<dbReference type="InterPro" id="IPR001466">
    <property type="entry name" value="Beta-lactam-related"/>
</dbReference>
<reference evidence="9 10" key="1">
    <citation type="submission" date="2018-03" db="EMBL/GenBank/DDBJ databases">
        <title>Phenotypic and genomic properties of Cyclonatronum proteinivorum gen. nov., sp. nov., a haloalkaliphilic bacteroidete from soda lakes possessing Na+-translocating rhodopsin.</title>
        <authorList>
            <person name="Toshchakov S.V."/>
            <person name="Korzhenkov A."/>
            <person name="Samarov N.I."/>
            <person name="Kublanov I.V."/>
            <person name="Muntyan M.S."/>
            <person name="Sorokin D.Y."/>
        </authorList>
    </citation>
    <scope>NUCLEOTIDE SEQUENCE [LARGE SCALE GENOMIC DNA]</scope>
    <source>
        <strain evidence="9 10">Omega</strain>
    </source>
</reference>
<evidence type="ECO:0000313" key="9">
    <source>
        <dbReference type="EMBL" id="AXJ01263.1"/>
    </source>
</evidence>
<dbReference type="Pfam" id="PF01915">
    <property type="entry name" value="Glyco_hydro_3_C"/>
    <property type="match status" value="1"/>
</dbReference>
<dbReference type="OrthoDB" id="9805821at2"/>
<dbReference type="InterPro" id="IPR036881">
    <property type="entry name" value="Glyco_hydro_3_C_sf"/>
</dbReference>
<dbReference type="GO" id="GO:0004563">
    <property type="term" value="F:beta-N-acetylhexosaminidase activity"/>
    <property type="evidence" value="ECO:0007669"/>
    <property type="project" value="UniProtKB-EC"/>
</dbReference>
<evidence type="ECO:0000256" key="1">
    <source>
        <dbReference type="ARBA" id="ARBA00001231"/>
    </source>
</evidence>
<dbReference type="Proteomes" id="UP000254808">
    <property type="component" value="Chromosome"/>
</dbReference>
<evidence type="ECO:0000256" key="4">
    <source>
        <dbReference type="ARBA" id="ARBA00022801"/>
    </source>
</evidence>
<proteinExistence type="inferred from homology"/>
<keyword evidence="5" id="KW-0326">Glycosidase</keyword>
<dbReference type="EMBL" id="CP027806">
    <property type="protein sequence ID" value="AXJ01263.1"/>
    <property type="molecule type" value="Genomic_DNA"/>
</dbReference>
<dbReference type="SUPFAM" id="SSF56601">
    <property type="entry name" value="beta-lactamase/transpeptidase-like"/>
    <property type="match status" value="1"/>
</dbReference>
<dbReference type="InterPro" id="IPR050226">
    <property type="entry name" value="NagZ_Beta-hexosaminidase"/>
</dbReference>
<evidence type="ECO:0000259" key="7">
    <source>
        <dbReference type="Pfam" id="PF00933"/>
    </source>
</evidence>